<feature type="region of interest" description="Disordered" evidence="2">
    <location>
        <begin position="287"/>
        <end position="361"/>
    </location>
</feature>
<feature type="compositionally biased region" description="Basic and acidic residues" evidence="2">
    <location>
        <begin position="3999"/>
        <end position="4050"/>
    </location>
</feature>
<feature type="compositionally biased region" description="Basic and acidic residues" evidence="2">
    <location>
        <begin position="2098"/>
        <end position="2109"/>
    </location>
</feature>
<reference evidence="3 4" key="1">
    <citation type="submission" date="2019-12" db="EMBL/GenBank/DDBJ databases">
        <authorList>
            <person name="Alioto T."/>
            <person name="Alioto T."/>
            <person name="Gomez Garrido J."/>
        </authorList>
    </citation>
    <scope>NUCLEOTIDE SEQUENCE [LARGE SCALE GENOMIC DNA]</scope>
</reference>
<feature type="compositionally biased region" description="Basic and acidic residues" evidence="2">
    <location>
        <begin position="1008"/>
        <end position="1022"/>
    </location>
</feature>
<feature type="compositionally biased region" description="Basic and acidic residues" evidence="2">
    <location>
        <begin position="1033"/>
        <end position="1075"/>
    </location>
</feature>
<feature type="region of interest" description="Disordered" evidence="2">
    <location>
        <begin position="2761"/>
        <end position="2839"/>
    </location>
</feature>
<feature type="region of interest" description="Disordered" evidence="2">
    <location>
        <begin position="545"/>
        <end position="672"/>
    </location>
</feature>
<feature type="compositionally biased region" description="Polar residues" evidence="2">
    <location>
        <begin position="773"/>
        <end position="782"/>
    </location>
</feature>
<feature type="compositionally biased region" description="Basic and acidic residues" evidence="2">
    <location>
        <begin position="3764"/>
        <end position="3773"/>
    </location>
</feature>
<feature type="compositionally biased region" description="Polar residues" evidence="2">
    <location>
        <begin position="3639"/>
        <end position="3648"/>
    </location>
</feature>
<feature type="compositionally biased region" description="Basic and acidic residues" evidence="2">
    <location>
        <begin position="3654"/>
        <end position="3670"/>
    </location>
</feature>
<proteinExistence type="predicted"/>
<feature type="region of interest" description="Disordered" evidence="2">
    <location>
        <begin position="1448"/>
        <end position="1467"/>
    </location>
</feature>
<feature type="region of interest" description="Disordered" evidence="2">
    <location>
        <begin position="3713"/>
        <end position="3735"/>
    </location>
</feature>
<feature type="region of interest" description="Disordered" evidence="2">
    <location>
        <begin position="888"/>
        <end position="917"/>
    </location>
</feature>
<feature type="compositionally biased region" description="Basic and acidic residues" evidence="2">
    <location>
        <begin position="1257"/>
        <end position="1285"/>
    </location>
</feature>
<feature type="region of interest" description="Disordered" evidence="2">
    <location>
        <begin position="1255"/>
        <end position="1286"/>
    </location>
</feature>
<gene>
    <name evidence="3" type="ORF">OLEA9_A015491</name>
</gene>
<feature type="compositionally biased region" description="Basic and acidic residues" evidence="2">
    <location>
        <begin position="3544"/>
        <end position="3554"/>
    </location>
</feature>
<dbReference type="Gramene" id="OE9A015491T5">
    <property type="protein sequence ID" value="OE9A015491C5"/>
    <property type="gene ID" value="OE9A015491"/>
</dbReference>
<feature type="compositionally biased region" description="Basic and acidic residues" evidence="2">
    <location>
        <begin position="3161"/>
        <end position="3193"/>
    </location>
</feature>
<feature type="region of interest" description="Disordered" evidence="2">
    <location>
        <begin position="3222"/>
        <end position="3245"/>
    </location>
</feature>
<feature type="region of interest" description="Disordered" evidence="2">
    <location>
        <begin position="3750"/>
        <end position="3807"/>
    </location>
</feature>
<dbReference type="OrthoDB" id="914302at2759"/>
<feature type="region of interest" description="Disordered" evidence="2">
    <location>
        <begin position="3533"/>
        <end position="3579"/>
    </location>
</feature>
<evidence type="ECO:0000313" key="3">
    <source>
        <dbReference type="EMBL" id="CAA3014154.1"/>
    </source>
</evidence>
<protein>
    <submittedName>
        <fullName evidence="3">Uncharacterized protein</fullName>
    </submittedName>
</protein>
<feature type="compositionally biased region" description="Polar residues" evidence="2">
    <location>
        <begin position="3555"/>
        <end position="3568"/>
    </location>
</feature>
<feature type="compositionally biased region" description="Basic and acidic residues" evidence="2">
    <location>
        <begin position="3490"/>
        <end position="3500"/>
    </location>
</feature>
<accession>A0A8S0U5Q9</accession>
<feature type="coiled-coil region" evidence="1">
    <location>
        <begin position="2258"/>
        <end position="2292"/>
    </location>
</feature>
<keyword evidence="4" id="KW-1185">Reference proteome</keyword>
<feature type="region of interest" description="Disordered" evidence="2">
    <location>
        <begin position="74"/>
        <end position="106"/>
    </location>
</feature>
<feature type="region of interest" description="Disordered" evidence="2">
    <location>
        <begin position="3150"/>
        <end position="3198"/>
    </location>
</feature>
<feature type="compositionally biased region" description="Basic and acidic residues" evidence="2">
    <location>
        <begin position="2783"/>
        <end position="2800"/>
    </location>
</feature>
<feature type="compositionally biased region" description="Basic and acidic residues" evidence="2">
    <location>
        <begin position="332"/>
        <end position="345"/>
    </location>
</feature>
<feature type="compositionally biased region" description="Basic and acidic residues" evidence="2">
    <location>
        <begin position="2617"/>
        <end position="2629"/>
    </location>
</feature>
<keyword evidence="1" id="KW-0175">Coiled coil</keyword>
<feature type="region of interest" description="Disordered" evidence="2">
    <location>
        <begin position="2890"/>
        <end position="2940"/>
    </location>
</feature>
<feature type="compositionally biased region" description="Basic and acidic residues" evidence="2">
    <location>
        <begin position="2897"/>
        <end position="2938"/>
    </location>
</feature>
<feature type="region of interest" description="Disordered" evidence="2">
    <location>
        <begin position="973"/>
        <end position="1075"/>
    </location>
</feature>
<feature type="region of interest" description="Disordered" evidence="2">
    <location>
        <begin position="2617"/>
        <end position="2639"/>
    </location>
</feature>
<feature type="region of interest" description="Disordered" evidence="2">
    <location>
        <begin position="718"/>
        <end position="798"/>
    </location>
</feature>
<feature type="compositionally biased region" description="Basic and acidic residues" evidence="2">
    <location>
        <begin position="3232"/>
        <end position="3245"/>
    </location>
</feature>
<feature type="compositionally biased region" description="Acidic residues" evidence="2">
    <location>
        <begin position="902"/>
        <end position="913"/>
    </location>
</feature>
<feature type="region of interest" description="Disordered" evidence="2">
    <location>
        <begin position="3955"/>
        <end position="4115"/>
    </location>
</feature>
<feature type="region of interest" description="Disordered" evidence="2">
    <location>
        <begin position="2974"/>
        <end position="3050"/>
    </location>
</feature>
<comment type="caution">
    <text evidence="3">The sequence shown here is derived from an EMBL/GenBank/DDBJ whole genome shotgun (WGS) entry which is preliminary data.</text>
</comment>
<sequence length="4115" mass="457566">MASEVADIPQAVNEKVKGEDRKLVNDTTNIVLDNLSKEETMDADVIPNEPQEILNSTFEEENVKNNKEACAVEGEGENFLNLSSTAKVSDEENNSSPDAYEVIEKPDQANKDACKIQSLKDEKLGNRQEEIIATKETSLEEIPQYAEELSINLDKVVDRSVVPVEDTADATSGLKVEDSIHAPDSEDVRIGTSIGETGAEKFVSGRNGKMEENFDVTLEKGSQETITFREDTMDATKNECEFQDPNNSESSFLKDAEDGVIFESNKTMTAPEVSKVGNHSIQTSEKVEANSLKQVDESQIKHEECTQNESRKLSSTAAPTQDIDHEEIEAGDLGKAEISEDERSSENYLPNEKPVESLHVAPEEIKTYASCPSLEQRLCTNPRGILSDETKDKTIDAADKKDVATIDANEEPGGSIPYSSTNDSKVTHQLKKGKENDGPSIDAHHNPVNNRNICSKGGDQINSLDDLDDSKASYEVTEDRSKETKIQVDDDQKMNSKSDIETQMMDEEHDTTIPSEATTDEPIKICQETIELDVTHSSENIEWNKDLKITHPLEDGKDNDGPSMDAPVNNSSNICSKGGGVDQIKSLEDPDDSEASREVKEDQIKEKETQVNDDQKMPSKPNDTETQMMKREHDTTTLPEATTDETIKIDQEMNEDQKMTSKHDEIETKLMDREQDTTILSEATINEPINICQETIELGFTHSSENIEWKKDLNITHPLEEGNDGPSIDASVNKSSNMYNKKEGGDQIDSLEDSDDSKGSCEVTKGQSKEIETQVNDDQNMTMEREHNTTTQSKATADETIKIGQEMNDEQKMTNKPDAIETQMMDREHDTTIQSKATADEPITICPKTTELEDTFSSERMEKIIQFDDNRNQHAYVASILEEEVAESFEGEKNRNDIPSQEVEDSYPVDDDLGNSTQFIDADSEAKDNFTVSTAEKTEIEVSFKQENEMNEPATKDVATTDLNVAIGGSIPCNSANDLNAIHPPEEGKDNDGPSIDVPVNDSNNKCSEGRGDWTKGLKDQDYSEASCEATEDQGKEIESQVTDDEKMTSEPDDIETQRMDREQNSTIRSEARNDETIKICQEVDDDQKMNSKPDDIETQIMDMERDTTIQSEATADEAKICHEMTQIEVTYSSENIEKIILLDENRNQHVPVASILEGKNAESFEGDKTITDIPSQQVEVSYQGHDECIGNSAQIIKDSGANENSRVLSAEETETRVLCEEEKKIKEPDTEILERRLRSQDTDLQIMMETDGFTAKLEENSAKESSQDDEGSKESKNAKAELSTREVVNVVAPSSVIEENKLDENQKIDERNETHAALSNCNDQVAAAGNASQNTFNLNLEESYNHSYEEQNLLPVSCNETKDDRSENIEGSSIIPDSSSALKTTENIDIEKAIVGQDGNARNADDFLKENLDTQKATLESKTEHENRMEDLDINSLNSMTEKAMQNLESVEPSKEPPSTSEPVIELKNKRSPESTITTVVNDGIKAMEERNKLIGEVLISQHSLDGTVDTNDDGSEHGADGKQHIDLIQEVVKVYQNDKTTEQEEKVIEQDFESRQREASCEKKIQLGTDDTIDRTPDCDQIITGGSLSEEILQVQQENENTDSEGKIKERIEEEGCPEDVQMIAVADAAMHEEKGVDCSIKNLLSDDSKEKITPDIAEGLNQKQEKSSVTEVPEDEKLVNITSLASIAREENCEYEVFHEPTSFHDKTDTEDVQVLDDSIIFSSKANPVQVDPEEGTELLVPCGQREEPMQQDLITALKEIEEQPRNACEAGYKGKMTLDIDKDLNMRQEEFSVTKESEDEKLANITSLASVATEENSDYKVVHDPSSFHDKTDTEVVKVLDDSITFSLKDIPGPVDPEESTELQVLCGEKLESTQHVPITVLEEIEEDQPRNTSEAVSKENMTLDIDEDLNREQEELYVTKESEDEKLANITNLAFVTEKSSDQIIVPESSSFHDKTDAEDVQGLDEAITISSKENIVQVDPGESAELKVPCGEKVESTQQDPITVLEEIEEGEELNTSEAVSKGKMTLDIDEDLNRKQEELSVMSEDEKLAYITSLASVATEENGDHKIVPEPSSFHEKTDAEDVQVLDDVSSKENMVRVHPEESTELQVPRGEKVESMQPDPITVLEEIEEEQPRNTSEAVPEENKTLDIHENLDQELEELSDTKVSEDEKLVNITNLASEATEENGDYKIVPETSSFHNKTDVEDVQVLDDAVTISSKENIVQLDPKESTELQVPHGEKVESMQQDPITVLEEIEEQQRSTSEAVSKEKNTLDIIEDLNQEQEESPVTEVPEDKKLANTTRLASVATEENSDCKIVIEPTSFQDRTDTEDVKVLDDCVAFSTGSLVQVDPIENTELQVLCGEKVEAIRQDPITALEEIEEQQPRNASEAVSEARGVIYEGTKKTTDNCEEITDSSSFVELDGISPYNYLQESRKATPQMGEDKGTEKPQDNLHTLVHTKDCPMEMVRKDAQLYVARADGSEDTGVMEKLVAASLLALDKNMVEEEEEFKESEFAENSTTNKNIQQLKQEDTSVTVMTDGKNMKPAVEPQEAKCGQEKITVSETMESRKESTSIEIAKSSPGEFLQIYSMDTSHEEDRSTKEKELYAEKIEPTEDKRAKLQEEKDGEEEACNQKKSAVNVAILEEKGLDSSSIKNLVETNLDECKHKITQEELSLKTMSEEEKPVNMISLASKATEENSESNSFHQKTASKDLQVVEDSITCSNKENIVQIYPKESTDQDPSGEKVELMKQDSVTALEEREEQQTGKSSETISEAKGVNREGEKGITDNCKERVASSSFVPIDEISHSNPLLESRTEVLQDGEEKETESQQNSIHILVHAIDSTLEITPKDAPSCIASADGSDDHPVMQELEVVSPLALDKNVVDEANYEETSHVEDHSTNKEELQEERTEPTEDKEAKAEEDEAGKSKRSDFGSQALILVEERDKDAIGSVSEAPFEDLKVEGEANKFTDKADTAPSTVTKKEMNVEEICENEKSTNSHDETPEITNATSDDLGGQEVESARVAETAASVPQSETVEAHNADIGIAVVEQSESGEIEIADEENESEAVYKSNDQNIEELISLEFPNLTKNDAENNEKETDKDYEKGFETKCERAEAVIEDNITSDQGKEELPEKPLELLSKVQLFDNKPQSTENNDHGENEEGMEHGEEASKDEDNSINSTKKEEVDNVVDSNIEILQPDKLEKALESETQVRSIEVIPKGGQTKTEEENLEAAKEEMGNVEIVAEEICEAKESKINISSEQTKDEAKAVEDFPLGFPNEEIIPERYQEGEEKPEEYLKVKTEEAVKSATEKVSGKFEQAFVKENVSEHIVFDNKAVEEPKESIVGIFQVKEEGKIAEGIATIVNNQEKGHELDDVYVETEREVLSEEVKISGVAFLKHGEDRTGANEDTGLQNKNFNFSPKGDAAAGELLDNENIISEAAPTKLIRETIEDNKEIIMKEKESIERKDEKPSITESLGDGEIEERQNKNQHESETDEQLNDEVCISNRVQENDEEQVVLLAGEGEVIADEADSCSRQIKDGNEKPDFSSHSTDPSEISHSNGALGIAKDNENSTDLRMLEKIFTGTTESEISELTCPNESEETITSPGSKDIQSMEQVSETIAVDAEMHDSNAGTASSDVQEATGVKSREEEKEEDDYKKMKETSTSTECAIPTSKIKQGYAVETLVVVEDQETEDKLVELHHFPHLHHIQDSEGKTEEDGPVDLQRARNITEDMQELDERSIALSNKENLAETDPNESKEHEVSSRGKGLALIQQDPVPATFQEEIDDQQPGNSSEAVSEVKDAICEEEKVTITNCNEFTENNSCVTSDKVSPSNMLQGSASEAAQGTKDKNTPTQCHELPLSSDIKSSDMERTQMDVESWVETVDDINVTNAMQNLDAASVPASDKLTVIDAYHTKNVEFFNSTVDNKYMTQLQQDTAEIFQAEGKIPTPSELEQEERTADETIESTKKSVSTEIAKASLPYILQGSLKESSEMADHRTEGREPTVQKEELKAEKTEEAEDKEEKCDEEKDSHEESREQKGSDLSFEAPVPVDAGDVHTKVSHKKSHNILSGVGSKVKHSIAKVKKAITGKSSQPKPPSPKESKKC</sequence>
<feature type="compositionally biased region" description="Basic and acidic residues" evidence="2">
    <location>
        <begin position="3713"/>
        <end position="3726"/>
    </location>
</feature>
<feature type="region of interest" description="Disordered" evidence="2">
    <location>
        <begin position="2233"/>
        <end position="2252"/>
    </location>
</feature>
<feature type="compositionally biased region" description="Basic and acidic residues" evidence="2">
    <location>
        <begin position="432"/>
        <end position="445"/>
    </location>
</feature>
<feature type="compositionally biased region" description="Basic and acidic residues" evidence="2">
    <location>
        <begin position="594"/>
        <end position="617"/>
    </location>
</feature>
<dbReference type="Proteomes" id="UP000594638">
    <property type="component" value="Unassembled WGS sequence"/>
</dbReference>
<feature type="compositionally biased region" description="Basic and acidic residues" evidence="2">
    <location>
        <begin position="545"/>
        <end position="560"/>
    </location>
</feature>
<feature type="region of interest" description="Disordered" evidence="2">
    <location>
        <begin position="2098"/>
        <end position="2126"/>
    </location>
</feature>
<feature type="compositionally biased region" description="Polar residues" evidence="2">
    <location>
        <begin position="730"/>
        <end position="739"/>
    </location>
</feature>
<feature type="region of interest" description="Disordered" evidence="2">
    <location>
        <begin position="3835"/>
        <end position="3870"/>
    </location>
</feature>
<feature type="compositionally biased region" description="Basic and acidic residues" evidence="2">
    <location>
        <begin position="3965"/>
        <end position="3977"/>
    </location>
</feature>
<dbReference type="EMBL" id="CACTIH010007471">
    <property type="protein sequence ID" value="CAA3014154.1"/>
    <property type="molecule type" value="Genomic_DNA"/>
</dbReference>
<evidence type="ECO:0000313" key="4">
    <source>
        <dbReference type="Proteomes" id="UP000594638"/>
    </source>
</evidence>
<feature type="region of interest" description="Disordered" evidence="2">
    <location>
        <begin position="3466"/>
        <end position="3509"/>
    </location>
</feature>
<feature type="compositionally biased region" description="Polar residues" evidence="2">
    <location>
        <begin position="3835"/>
        <end position="3853"/>
    </location>
</feature>
<feature type="region of interest" description="Disordered" evidence="2">
    <location>
        <begin position="3636"/>
        <end position="3676"/>
    </location>
</feature>
<feature type="compositionally biased region" description="Basic and acidic residues" evidence="2">
    <location>
        <begin position="386"/>
        <end position="404"/>
    </location>
</feature>
<feature type="compositionally biased region" description="Basic and acidic residues" evidence="2">
    <location>
        <begin position="294"/>
        <end position="312"/>
    </location>
</feature>
<feature type="compositionally biased region" description="Basic and acidic residues" evidence="2">
    <location>
        <begin position="645"/>
        <end position="672"/>
    </location>
</feature>
<feature type="compositionally biased region" description="Basic and acidic residues" evidence="2">
    <location>
        <begin position="2233"/>
        <end position="2248"/>
    </location>
</feature>
<feature type="compositionally biased region" description="Polar residues" evidence="2">
    <location>
        <begin position="3602"/>
        <end position="3621"/>
    </location>
</feature>
<feature type="region of interest" description="Disordered" evidence="2">
    <location>
        <begin position="382"/>
        <end position="522"/>
    </location>
</feature>
<feature type="compositionally biased region" description="Basic and acidic residues" evidence="2">
    <location>
        <begin position="469"/>
        <end position="500"/>
    </location>
</feature>
<evidence type="ECO:0000256" key="1">
    <source>
        <dbReference type="SAM" id="Coils"/>
    </source>
</evidence>
<feature type="region of interest" description="Disordered" evidence="2">
    <location>
        <begin position="3594"/>
        <end position="3621"/>
    </location>
</feature>
<name>A0A8S0U5Q9_OLEEU</name>
<feature type="compositionally biased region" description="Basic residues" evidence="2">
    <location>
        <begin position="4085"/>
        <end position="4097"/>
    </location>
</feature>
<evidence type="ECO:0000256" key="2">
    <source>
        <dbReference type="SAM" id="MobiDB-lite"/>
    </source>
</evidence>
<feature type="compositionally biased region" description="Basic and acidic residues" evidence="2">
    <location>
        <begin position="3466"/>
        <end position="3479"/>
    </location>
</feature>
<feature type="region of interest" description="Disordered" evidence="2">
    <location>
        <begin position="1891"/>
        <end position="1915"/>
    </location>
</feature>
<organism evidence="3 4">
    <name type="scientific">Olea europaea subsp. europaea</name>
    <dbReference type="NCBI Taxonomy" id="158383"/>
    <lineage>
        <taxon>Eukaryota</taxon>
        <taxon>Viridiplantae</taxon>
        <taxon>Streptophyta</taxon>
        <taxon>Embryophyta</taxon>
        <taxon>Tracheophyta</taxon>
        <taxon>Spermatophyta</taxon>
        <taxon>Magnoliopsida</taxon>
        <taxon>eudicotyledons</taxon>
        <taxon>Gunneridae</taxon>
        <taxon>Pentapetalae</taxon>
        <taxon>asterids</taxon>
        <taxon>lamiids</taxon>
        <taxon>Lamiales</taxon>
        <taxon>Oleaceae</taxon>
        <taxon>Oleeae</taxon>
        <taxon>Olea</taxon>
    </lineage>
</organism>
<feature type="compositionally biased region" description="Basic and acidic residues" evidence="2">
    <location>
        <begin position="2987"/>
        <end position="3009"/>
    </location>
</feature>